<gene>
    <name evidence="8" type="ORF">P9850_15030</name>
</gene>
<dbReference type="GO" id="GO:0005886">
    <property type="term" value="C:plasma membrane"/>
    <property type="evidence" value="ECO:0007669"/>
    <property type="project" value="UniProtKB-SubCell"/>
</dbReference>
<keyword evidence="5 7" id="KW-0472">Membrane</keyword>
<comment type="subcellular location">
    <subcellularLocation>
        <location evidence="1">Cell membrane</location>
        <topology evidence="1">Multi-pass membrane protein</topology>
    </subcellularLocation>
</comment>
<feature type="transmembrane region" description="Helical" evidence="7">
    <location>
        <begin position="55"/>
        <end position="72"/>
    </location>
</feature>
<evidence type="ECO:0000256" key="4">
    <source>
        <dbReference type="ARBA" id="ARBA00022989"/>
    </source>
</evidence>
<keyword evidence="6" id="KW-0175">Coiled coil</keyword>
<name>A0ABD5IXL4_9BACL</name>
<evidence type="ECO:0000256" key="2">
    <source>
        <dbReference type="ARBA" id="ARBA00022475"/>
    </source>
</evidence>
<dbReference type="InterPro" id="IPR010343">
    <property type="entry name" value="ArAE_1"/>
</dbReference>
<feature type="transmembrane region" description="Helical" evidence="7">
    <location>
        <begin position="121"/>
        <end position="142"/>
    </location>
</feature>
<evidence type="ECO:0000256" key="3">
    <source>
        <dbReference type="ARBA" id="ARBA00022692"/>
    </source>
</evidence>
<sequence length="355" mass="41046">MKLGARIFKTGIAVTLALVLANILNLPAPSFAGISAVFAMQPTIYRSYLSLIEQLQANVIGAVFAIVFVLLFGHNPFIIGLTAILVIALCLRLRLESTISVALVTVIAVMEYTETNFIQFALIRFSTIMLGILAAFIVNCIFLPPKYEKKLYDSIVENTETILKWIRINTRRASEHHVLKEDIEKLKENMMKLNQLYLMYKEERIYFAKKRYQKSRKLVLYRQMITVTNRALDALRTLHRFENELSQMPPEFQQTLRSQLDCLLHYHEQILLKLVGKVKFQAESKIADEAYDEKKRLVEAFYQYSKHGNEYHLLSLVGTIITYGEQLEHLDKLVESFQQYHKDDEEPLQFSGQQG</sequence>
<dbReference type="EMBL" id="JARTLI010000039">
    <property type="protein sequence ID" value="MED5053112.1"/>
    <property type="molecule type" value="Genomic_DNA"/>
</dbReference>
<keyword evidence="3 7" id="KW-0812">Transmembrane</keyword>
<evidence type="ECO:0000256" key="1">
    <source>
        <dbReference type="ARBA" id="ARBA00004651"/>
    </source>
</evidence>
<comment type="caution">
    <text evidence="8">The sequence shown here is derived from an EMBL/GenBank/DDBJ whole genome shotgun (WGS) entry which is preliminary data.</text>
</comment>
<evidence type="ECO:0000256" key="7">
    <source>
        <dbReference type="SAM" id="Phobius"/>
    </source>
</evidence>
<organism evidence="8 9">
    <name type="scientific">Anoxybacteroides rupiense</name>
    <dbReference type="NCBI Taxonomy" id="311460"/>
    <lineage>
        <taxon>Bacteria</taxon>
        <taxon>Bacillati</taxon>
        <taxon>Bacillota</taxon>
        <taxon>Bacilli</taxon>
        <taxon>Bacillales</taxon>
        <taxon>Anoxybacillaceae</taxon>
        <taxon>Anoxybacteroides</taxon>
    </lineage>
</organism>
<dbReference type="Pfam" id="PF06081">
    <property type="entry name" value="ArAE_1"/>
    <property type="match status" value="1"/>
</dbReference>
<protein>
    <submittedName>
        <fullName evidence="8">Aromatic acid exporter family protein</fullName>
    </submittedName>
</protein>
<dbReference type="RefSeq" id="WP_328219342.1">
    <property type="nucleotide sequence ID" value="NZ_JARTLI010000039.1"/>
</dbReference>
<evidence type="ECO:0000256" key="5">
    <source>
        <dbReference type="ARBA" id="ARBA00023136"/>
    </source>
</evidence>
<evidence type="ECO:0000256" key="6">
    <source>
        <dbReference type="SAM" id="Coils"/>
    </source>
</evidence>
<dbReference type="Proteomes" id="UP001339962">
    <property type="component" value="Unassembled WGS sequence"/>
</dbReference>
<reference evidence="8 9" key="1">
    <citation type="submission" date="2023-03" db="EMBL/GenBank/DDBJ databases">
        <title>Bacillus Genome Sequencing.</title>
        <authorList>
            <person name="Dunlap C."/>
        </authorList>
    </citation>
    <scope>NUCLEOTIDE SEQUENCE [LARGE SCALE GENOMIC DNA]</scope>
    <source>
        <strain evidence="8 9">NRS-38</strain>
    </source>
</reference>
<keyword evidence="4 7" id="KW-1133">Transmembrane helix</keyword>
<keyword evidence="2" id="KW-1003">Cell membrane</keyword>
<feature type="coiled-coil region" evidence="6">
    <location>
        <begin position="176"/>
        <end position="203"/>
    </location>
</feature>
<dbReference type="AlphaFoldDB" id="A0ABD5IXL4"/>
<accession>A0ABD5IXL4</accession>
<evidence type="ECO:0000313" key="9">
    <source>
        <dbReference type="Proteomes" id="UP001339962"/>
    </source>
</evidence>
<proteinExistence type="predicted"/>
<dbReference type="PANTHER" id="PTHR30509">
    <property type="entry name" value="P-HYDROXYBENZOIC ACID EFFLUX PUMP SUBUNIT-RELATED"/>
    <property type="match status" value="1"/>
</dbReference>
<dbReference type="PANTHER" id="PTHR30509:SF27">
    <property type="entry name" value="UPF0421 PROTEIN YGAE"/>
    <property type="match status" value="1"/>
</dbReference>
<evidence type="ECO:0000313" key="8">
    <source>
        <dbReference type="EMBL" id="MED5053112.1"/>
    </source>
</evidence>
<feature type="transmembrane region" description="Helical" evidence="7">
    <location>
        <begin position="84"/>
        <end position="109"/>
    </location>
</feature>